<evidence type="ECO:0000313" key="2">
    <source>
        <dbReference type="EMBL" id="GBL11227.1"/>
    </source>
</evidence>
<keyword evidence="1" id="KW-0472">Membrane</keyword>
<dbReference type="Proteomes" id="UP000248272">
    <property type="component" value="Unassembled WGS sequence"/>
</dbReference>
<proteinExistence type="predicted"/>
<keyword evidence="1" id="KW-1133">Transmembrane helix</keyword>
<sequence length="64" mass="7568">MVYLQILCHLILILVVFKPSKNYARGLINYTYLTTFCTTTYYLITVYFVILSLIRGNVANHRYQ</sequence>
<evidence type="ECO:0000313" key="3">
    <source>
        <dbReference type="Proteomes" id="UP000248272"/>
    </source>
</evidence>
<accession>A0A2Z6UNH6</accession>
<reference evidence="2 3" key="1">
    <citation type="journal article" date="2018" name="Front. Microbiol.">
        <title>Adaptation of the Freshwater Bloom-Forming Cyanobacterium Microcystis aeruginosa to Brackish Water Is Driven by Recent Horizontal Transfer of Sucrose Genes.</title>
        <authorList>
            <person name="Tanabe Y."/>
            <person name="Hodoki Y."/>
            <person name="Sano T."/>
            <person name="Tada K."/>
            <person name="Watanabe M.M."/>
        </authorList>
    </citation>
    <scope>NUCLEOTIDE SEQUENCE [LARGE SCALE GENOMIC DNA]</scope>
    <source>
        <strain evidence="2 3">Sj</strain>
    </source>
</reference>
<name>A0A2Z6UNH6_MICAE</name>
<organism evidence="2 3">
    <name type="scientific">Microcystis aeruginosa Sj</name>
    <dbReference type="NCBI Taxonomy" id="1979544"/>
    <lineage>
        <taxon>Bacteria</taxon>
        <taxon>Bacillati</taxon>
        <taxon>Cyanobacteriota</taxon>
        <taxon>Cyanophyceae</taxon>
        <taxon>Oscillatoriophycideae</taxon>
        <taxon>Chroococcales</taxon>
        <taxon>Microcystaceae</taxon>
        <taxon>Microcystis</taxon>
    </lineage>
</organism>
<comment type="caution">
    <text evidence="2">The sequence shown here is derived from an EMBL/GenBank/DDBJ whole genome shotgun (WGS) entry which is preliminary data.</text>
</comment>
<evidence type="ECO:0000256" key="1">
    <source>
        <dbReference type="SAM" id="Phobius"/>
    </source>
</evidence>
<gene>
    <name evidence="2" type="ORF">MSj_02727</name>
</gene>
<keyword evidence="1" id="KW-0812">Transmembrane</keyword>
<protein>
    <submittedName>
        <fullName evidence="2">Uncharacterized protein</fullName>
    </submittedName>
</protein>
<feature type="transmembrane region" description="Helical" evidence="1">
    <location>
        <begin position="32"/>
        <end position="54"/>
    </location>
</feature>
<dbReference type="AlphaFoldDB" id="A0A2Z6UNH6"/>
<dbReference type="EMBL" id="BDSG01000066">
    <property type="protein sequence ID" value="GBL11227.1"/>
    <property type="molecule type" value="Genomic_DNA"/>
</dbReference>